<accession>A0A3P7NT34</accession>
<evidence type="ECO:0000259" key="2">
    <source>
        <dbReference type="PROSITE" id="PS51776"/>
    </source>
</evidence>
<organism evidence="3 4">
    <name type="scientific">Dibothriocephalus latus</name>
    <name type="common">Fish tapeworm</name>
    <name type="synonym">Diphyllobothrium latum</name>
    <dbReference type="NCBI Taxonomy" id="60516"/>
    <lineage>
        <taxon>Eukaryota</taxon>
        <taxon>Metazoa</taxon>
        <taxon>Spiralia</taxon>
        <taxon>Lophotrochozoa</taxon>
        <taxon>Platyhelminthes</taxon>
        <taxon>Cestoda</taxon>
        <taxon>Eucestoda</taxon>
        <taxon>Diphyllobothriidea</taxon>
        <taxon>Diphyllobothriidae</taxon>
        <taxon>Dibothriocephalus</taxon>
    </lineage>
</organism>
<dbReference type="Pfam" id="PF09744">
    <property type="entry name" value="RH1"/>
    <property type="match status" value="1"/>
</dbReference>
<reference evidence="3 4" key="1">
    <citation type="submission" date="2018-11" db="EMBL/GenBank/DDBJ databases">
        <authorList>
            <consortium name="Pathogen Informatics"/>
        </authorList>
    </citation>
    <scope>NUCLEOTIDE SEQUENCE [LARGE SCALE GENOMIC DNA]</scope>
</reference>
<dbReference type="EMBL" id="UYRU01051908">
    <property type="protein sequence ID" value="VDN11642.1"/>
    <property type="molecule type" value="Genomic_DNA"/>
</dbReference>
<dbReference type="InterPro" id="IPR039911">
    <property type="entry name" value="JIP3/JIP4"/>
</dbReference>
<keyword evidence="1" id="KW-0175">Coiled coil</keyword>
<gene>
    <name evidence="3" type="ORF">DILT_LOCUS7473</name>
</gene>
<evidence type="ECO:0000256" key="1">
    <source>
        <dbReference type="SAM" id="Coils"/>
    </source>
</evidence>
<dbReference type="AlphaFoldDB" id="A0A3P7NT34"/>
<dbReference type="GO" id="GO:0008432">
    <property type="term" value="F:JUN kinase binding"/>
    <property type="evidence" value="ECO:0007669"/>
    <property type="project" value="TreeGrafter"/>
</dbReference>
<dbReference type="GO" id="GO:0030159">
    <property type="term" value="F:signaling receptor complex adaptor activity"/>
    <property type="evidence" value="ECO:0007669"/>
    <property type="project" value="TreeGrafter"/>
</dbReference>
<keyword evidence="4" id="KW-1185">Reference proteome</keyword>
<evidence type="ECO:0000313" key="3">
    <source>
        <dbReference type="EMBL" id="VDN11642.1"/>
    </source>
</evidence>
<proteinExistence type="predicted"/>
<dbReference type="PANTHER" id="PTHR13886:SF4">
    <property type="entry name" value="JNK-INTERACTING PROTEIN 3"/>
    <property type="match status" value="1"/>
</dbReference>
<feature type="coiled-coil region" evidence="1">
    <location>
        <begin position="113"/>
        <end position="147"/>
    </location>
</feature>
<evidence type="ECO:0000313" key="4">
    <source>
        <dbReference type="Proteomes" id="UP000281553"/>
    </source>
</evidence>
<dbReference type="GO" id="GO:0005078">
    <property type="term" value="F:MAP-kinase scaffold activity"/>
    <property type="evidence" value="ECO:0007669"/>
    <property type="project" value="InterPro"/>
</dbReference>
<dbReference type="OrthoDB" id="10256043at2759"/>
<sequence>MSDNLFLSGVHKIASRMTDSFGNVQEDVEGTHFTNDGDVKMHQIAMDIYNEFESILNAYGEKPLSTLVPLVANLLEMLNEFGLQKDKMAKELDMLKDHNTILLSKYETAKVDAKVMEEHLYTLEDELHETKKNMETLKQANASSQRLLELKLKNSIDQSSRKKIMQNICETTPELTLDLDGSPFSKLGDEKFDEASISEKSEGLDADDVSREVSKLVKENNELEETKFVFLLPRLFPLLKLCIQER</sequence>
<dbReference type="GO" id="GO:0016192">
    <property type="term" value="P:vesicle-mediated transport"/>
    <property type="evidence" value="ECO:0007669"/>
    <property type="project" value="TreeGrafter"/>
</dbReference>
<dbReference type="PROSITE" id="PS51776">
    <property type="entry name" value="RH1"/>
    <property type="match status" value="1"/>
</dbReference>
<dbReference type="GO" id="GO:0019894">
    <property type="term" value="F:kinesin binding"/>
    <property type="evidence" value="ECO:0007669"/>
    <property type="project" value="TreeGrafter"/>
</dbReference>
<dbReference type="InterPro" id="IPR034743">
    <property type="entry name" value="RH1"/>
</dbReference>
<dbReference type="Proteomes" id="UP000281553">
    <property type="component" value="Unassembled WGS sequence"/>
</dbReference>
<dbReference type="PANTHER" id="PTHR13886">
    <property type="entry name" value="JNK/SAPK-ASSOCIATED PROTEIN"/>
    <property type="match status" value="1"/>
</dbReference>
<feature type="domain" description="RH1" evidence="2">
    <location>
        <begin position="24"/>
        <end position="112"/>
    </location>
</feature>
<dbReference type="GO" id="GO:0005737">
    <property type="term" value="C:cytoplasm"/>
    <property type="evidence" value="ECO:0007669"/>
    <property type="project" value="TreeGrafter"/>
</dbReference>
<protein>
    <recommendedName>
        <fullName evidence="2">RH1 domain-containing protein</fullName>
    </recommendedName>
</protein>
<name>A0A3P7NT34_DIBLA</name>